<name>A0A8J5XVV9_DIALT</name>
<reference evidence="2" key="1">
    <citation type="submission" date="2021-05" db="EMBL/GenBank/DDBJ databases">
        <title>The genome of the haptophyte Pavlova lutheri (Diacronema luteri, Pavlovales) - a model for lipid biosynthesis in eukaryotic algae.</title>
        <authorList>
            <person name="Hulatt C.J."/>
            <person name="Posewitz M.C."/>
        </authorList>
    </citation>
    <scope>NUCLEOTIDE SEQUENCE</scope>
    <source>
        <strain evidence="2">NIVA-4/92</strain>
    </source>
</reference>
<comment type="caution">
    <text evidence="2">The sequence shown here is derived from an EMBL/GenBank/DDBJ whole genome shotgun (WGS) entry which is preliminary data.</text>
</comment>
<feature type="compositionally biased region" description="Low complexity" evidence="1">
    <location>
        <begin position="63"/>
        <end position="78"/>
    </location>
</feature>
<evidence type="ECO:0000313" key="2">
    <source>
        <dbReference type="EMBL" id="KAG8469981.1"/>
    </source>
</evidence>
<protein>
    <submittedName>
        <fullName evidence="2">Uncharacterized protein</fullName>
    </submittedName>
</protein>
<feature type="compositionally biased region" description="Basic and acidic residues" evidence="1">
    <location>
        <begin position="107"/>
        <end position="133"/>
    </location>
</feature>
<keyword evidence="3" id="KW-1185">Reference proteome</keyword>
<dbReference type="AlphaFoldDB" id="A0A8J5XVV9"/>
<accession>A0A8J5XVV9</accession>
<proteinExistence type="predicted"/>
<evidence type="ECO:0000256" key="1">
    <source>
        <dbReference type="SAM" id="MobiDB-lite"/>
    </source>
</evidence>
<evidence type="ECO:0000313" key="3">
    <source>
        <dbReference type="Proteomes" id="UP000751190"/>
    </source>
</evidence>
<gene>
    <name evidence="2" type="ORF">KFE25_006436</name>
</gene>
<sequence>MPIPLALVVVVAVPTLVTFVASVPALLTRASPATPKPTVPSSSQSRRNIESPAAATPKIVVASSRSSSTRSSAGPSSREAVASLTTSTGATAPPKPNLELAAPAELTQRDEGGESGAHDSHDAPDAHSGKREPPSLAKVVCGFDSMLDAIDAPAFFDHNGVGAQDGDYYARRLAELIDDAESDASTEAAPLDSGSDELRIVGDGVPVELGSVRKLIDSFELLARGTRRESRSSSTRA</sequence>
<feature type="region of interest" description="Disordered" evidence="1">
    <location>
        <begin position="30"/>
        <end position="133"/>
    </location>
</feature>
<dbReference type="Proteomes" id="UP000751190">
    <property type="component" value="Unassembled WGS sequence"/>
</dbReference>
<organism evidence="2 3">
    <name type="scientific">Diacronema lutheri</name>
    <name type="common">Unicellular marine alga</name>
    <name type="synonym">Monochrysis lutheri</name>
    <dbReference type="NCBI Taxonomy" id="2081491"/>
    <lineage>
        <taxon>Eukaryota</taxon>
        <taxon>Haptista</taxon>
        <taxon>Haptophyta</taxon>
        <taxon>Pavlovophyceae</taxon>
        <taxon>Pavlovales</taxon>
        <taxon>Pavlovaceae</taxon>
        <taxon>Diacronema</taxon>
    </lineage>
</organism>
<dbReference type="EMBL" id="JAGTXO010000002">
    <property type="protein sequence ID" value="KAG8469981.1"/>
    <property type="molecule type" value="Genomic_DNA"/>
</dbReference>